<feature type="domain" description="Response regulatory" evidence="6">
    <location>
        <begin position="5"/>
        <end position="123"/>
    </location>
</feature>
<evidence type="ECO:0000256" key="2">
    <source>
        <dbReference type="ARBA" id="ARBA00023125"/>
    </source>
</evidence>
<dbReference type="SMART" id="SM00448">
    <property type="entry name" value="REC"/>
    <property type="match status" value="1"/>
</dbReference>
<keyword evidence="2" id="KW-0238">DNA-binding</keyword>
<reference evidence="7 8" key="1">
    <citation type="submission" date="2021-09" db="EMBL/GenBank/DDBJ databases">
        <title>Whole genome sequence of Nocardioides sp. GBK3QG-3.</title>
        <authorList>
            <person name="Tuo L."/>
        </authorList>
    </citation>
    <scope>NUCLEOTIDE SEQUENCE [LARGE SCALE GENOMIC DNA]</scope>
    <source>
        <strain evidence="7 8">GBK3QG-3</strain>
    </source>
</reference>
<dbReference type="PROSITE" id="PS50043">
    <property type="entry name" value="HTH_LUXR_2"/>
    <property type="match status" value="1"/>
</dbReference>
<organism evidence="7 8">
    <name type="scientific">Nocardioides mangrovi</name>
    <dbReference type="NCBI Taxonomy" id="2874580"/>
    <lineage>
        <taxon>Bacteria</taxon>
        <taxon>Bacillati</taxon>
        <taxon>Actinomycetota</taxon>
        <taxon>Actinomycetes</taxon>
        <taxon>Propionibacteriales</taxon>
        <taxon>Nocardioidaceae</taxon>
        <taxon>Nocardioides</taxon>
    </lineage>
</organism>
<protein>
    <submittedName>
        <fullName evidence="7">Response regulator transcription factor</fullName>
    </submittedName>
</protein>
<dbReference type="EMBL" id="JAIQZJ010000009">
    <property type="protein sequence ID" value="MBZ5739744.1"/>
    <property type="molecule type" value="Genomic_DNA"/>
</dbReference>
<accession>A0ABS7UFG6</accession>
<dbReference type="CDD" id="cd06170">
    <property type="entry name" value="LuxR_C_like"/>
    <property type="match status" value="1"/>
</dbReference>
<dbReference type="InterPro" id="IPR001789">
    <property type="entry name" value="Sig_transdc_resp-reg_receiver"/>
</dbReference>
<gene>
    <name evidence="7" type="ORF">K8U61_16330</name>
</gene>
<dbReference type="InterPro" id="IPR000792">
    <property type="entry name" value="Tscrpt_reg_LuxR_C"/>
</dbReference>
<proteinExistence type="predicted"/>
<keyword evidence="1" id="KW-0805">Transcription regulation</keyword>
<dbReference type="Gene3D" id="3.40.50.2300">
    <property type="match status" value="1"/>
</dbReference>
<dbReference type="PANTHER" id="PTHR44688:SF16">
    <property type="entry name" value="DNA-BINDING TRANSCRIPTIONAL ACTIVATOR DEVR_DOSR"/>
    <property type="match status" value="1"/>
</dbReference>
<dbReference type="Proteomes" id="UP000780875">
    <property type="component" value="Unassembled WGS sequence"/>
</dbReference>
<dbReference type="SMART" id="SM00421">
    <property type="entry name" value="HTH_LUXR"/>
    <property type="match status" value="1"/>
</dbReference>
<keyword evidence="8" id="KW-1185">Reference proteome</keyword>
<evidence type="ECO:0000256" key="4">
    <source>
        <dbReference type="PROSITE-ProRule" id="PRU00169"/>
    </source>
</evidence>
<evidence type="ECO:0000313" key="8">
    <source>
        <dbReference type="Proteomes" id="UP000780875"/>
    </source>
</evidence>
<evidence type="ECO:0000259" key="6">
    <source>
        <dbReference type="PROSITE" id="PS50110"/>
    </source>
</evidence>
<evidence type="ECO:0000259" key="5">
    <source>
        <dbReference type="PROSITE" id="PS50043"/>
    </source>
</evidence>
<dbReference type="SUPFAM" id="SSF46894">
    <property type="entry name" value="C-terminal effector domain of the bipartite response regulators"/>
    <property type="match status" value="1"/>
</dbReference>
<sequence>MSQSRITIMDRHGLFVEVVGHVLERRGYRARAIAVGARSAAAQVRRVEETRPDVVVLGVDFGIGSEDGDAVLSELVDRGHPVIAVIDGDDPVEQGAAFAAGAHAVVSKSRPLADLLEVVDAAAAEEPEQLSCSERARLVAIYRDARDRHHAAHRRFASLSRKEQEILRQLMAGRTVREIASRSVVSEHTVRTQVKSLLGKLDVSSQIQAVALARRSGWGASPRHRAG</sequence>
<dbReference type="PRINTS" id="PR00038">
    <property type="entry name" value="HTHLUXR"/>
</dbReference>
<dbReference type="Pfam" id="PF00072">
    <property type="entry name" value="Response_reg"/>
    <property type="match status" value="1"/>
</dbReference>
<dbReference type="Gene3D" id="1.10.10.10">
    <property type="entry name" value="Winged helix-like DNA-binding domain superfamily/Winged helix DNA-binding domain"/>
    <property type="match status" value="1"/>
</dbReference>
<comment type="caution">
    <text evidence="7">The sequence shown here is derived from an EMBL/GenBank/DDBJ whole genome shotgun (WGS) entry which is preliminary data.</text>
</comment>
<dbReference type="PANTHER" id="PTHR44688">
    <property type="entry name" value="DNA-BINDING TRANSCRIPTIONAL ACTIVATOR DEVR_DOSR"/>
    <property type="match status" value="1"/>
</dbReference>
<dbReference type="PROSITE" id="PS50110">
    <property type="entry name" value="RESPONSE_REGULATORY"/>
    <property type="match status" value="1"/>
</dbReference>
<dbReference type="InterPro" id="IPR016032">
    <property type="entry name" value="Sig_transdc_resp-reg_C-effctor"/>
</dbReference>
<name>A0ABS7UFG6_9ACTN</name>
<feature type="domain" description="HTH luxR-type" evidence="5">
    <location>
        <begin position="152"/>
        <end position="217"/>
    </location>
</feature>
<comment type="caution">
    <text evidence="4">Lacks conserved residue(s) required for the propagation of feature annotation.</text>
</comment>
<evidence type="ECO:0000256" key="3">
    <source>
        <dbReference type="ARBA" id="ARBA00023163"/>
    </source>
</evidence>
<dbReference type="InterPro" id="IPR036388">
    <property type="entry name" value="WH-like_DNA-bd_sf"/>
</dbReference>
<dbReference type="SUPFAM" id="SSF52172">
    <property type="entry name" value="CheY-like"/>
    <property type="match status" value="1"/>
</dbReference>
<evidence type="ECO:0000256" key="1">
    <source>
        <dbReference type="ARBA" id="ARBA00023015"/>
    </source>
</evidence>
<evidence type="ECO:0000313" key="7">
    <source>
        <dbReference type="EMBL" id="MBZ5739744.1"/>
    </source>
</evidence>
<dbReference type="InterPro" id="IPR011006">
    <property type="entry name" value="CheY-like_superfamily"/>
</dbReference>
<dbReference type="Pfam" id="PF00196">
    <property type="entry name" value="GerE"/>
    <property type="match status" value="1"/>
</dbReference>
<keyword evidence="3" id="KW-0804">Transcription</keyword>